<dbReference type="GO" id="GO:0005829">
    <property type="term" value="C:cytosol"/>
    <property type="evidence" value="ECO:0007669"/>
    <property type="project" value="TreeGrafter"/>
</dbReference>
<dbReference type="KEGG" id="cthu:HUR95_02940"/>
<feature type="domain" description="HTH cro/C1-type" evidence="2">
    <location>
        <begin position="12"/>
        <end position="66"/>
    </location>
</feature>
<dbReference type="InterPro" id="IPR001387">
    <property type="entry name" value="Cro/C1-type_HTH"/>
</dbReference>
<dbReference type="OrthoDB" id="3035529at2"/>
<dbReference type="Pfam" id="PF01381">
    <property type="entry name" value="HTH_3"/>
    <property type="match status" value="1"/>
</dbReference>
<reference evidence="3 5" key="1">
    <citation type="journal article" date="2011" name="J. Bacteriol.">
        <title>Draft genome sequence of the thermoalkaliphilic Caldalkalibacillus thermarum strain TA2.A1.</title>
        <authorList>
            <person name="Kalamorz F."/>
            <person name="Keis S."/>
            <person name="McMillan D.G."/>
            <person name="Olsson K."/>
            <person name="Stanton J.A."/>
            <person name="Stockwell P."/>
            <person name="Black M.A."/>
            <person name="Klingeman D.M."/>
            <person name="Land M.L."/>
            <person name="Han C.S."/>
            <person name="Martin S.L."/>
            <person name="Becher S.A."/>
            <person name="Peddie C.J."/>
            <person name="Morgan H.W."/>
            <person name="Matthies D."/>
            <person name="Preiss L."/>
            <person name="Meier T."/>
            <person name="Brown S.D."/>
            <person name="Cook G.M."/>
        </authorList>
    </citation>
    <scope>NUCLEOTIDE SEQUENCE [LARGE SCALE GENOMIC DNA]</scope>
    <source>
        <strain evidence="3 5">TA2.A1</strain>
    </source>
</reference>
<sequence length="83" mass="9301">MEDQLDIWGRRIRAFRKLKGYTQKELADALHVSVSVLGAVERGNKAPSPEFLAEIAKVLDVDVKELKGDIDHDQLERGDNDGL</sequence>
<dbReference type="CDD" id="cd00093">
    <property type="entry name" value="HTH_XRE"/>
    <property type="match status" value="1"/>
</dbReference>
<proteinExistence type="predicted"/>
<dbReference type="Gene3D" id="1.10.260.40">
    <property type="entry name" value="lambda repressor-like DNA-binding domains"/>
    <property type="match status" value="1"/>
</dbReference>
<name>F5L397_CALTT</name>
<dbReference type="InterPro" id="IPR010982">
    <property type="entry name" value="Lambda_DNA-bd_dom_sf"/>
</dbReference>
<evidence type="ECO:0000313" key="4">
    <source>
        <dbReference type="EMBL" id="QZT34377.1"/>
    </source>
</evidence>
<protein>
    <submittedName>
        <fullName evidence="3">Helix-turn-helix domain protein</fullName>
    </submittedName>
    <submittedName>
        <fullName evidence="4">Helix-turn-helix domain-containing protein</fullName>
    </submittedName>
</protein>
<dbReference type="eggNOG" id="COG1476">
    <property type="taxonomic scope" value="Bacteria"/>
</dbReference>
<dbReference type="SMART" id="SM00530">
    <property type="entry name" value="HTH_XRE"/>
    <property type="match status" value="1"/>
</dbReference>
<reference evidence="4" key="3">
    <citation type="submission" date="2021-08" db="EMBL/GenBank/DDBJ databases">
        <authorList>
            <person name="de Jong S."/>
            <person name="van den Broek M."/>
            <person name="Merkel A."/>
            <person name="de la Torre Cortes P."/>
            <person name="Kalamorz F."/>
            <person name="Cook G."/>
            <person name="van Loosdrecht M."/>
            <person name="McMillan D."/>
        </authorList>
    </citation>
    <scope>NUCLEOTIDE SEQUENCE</scope>
    <source>
        <strain evidence="4">TA2.A1</strain>
    </source>
</reference>
<dbReference type="PANTHER" id="PTHR46797">
    <property type="entry name" value="HTH-TYPE TRANSCRIPTIONAL REGULATOR"/>
    <property type="match status" value="1"/>
</dbReference>
<dbReference type="AlphaFoldDB" id="F5L397"/>
<evidence type="ECO:0000313" key="5">
    <source>
        <dbReference type="Proteomes" id="UP000010716"/>
    </source>
</evidence>
<dbReference type="Proteomes" id="UP000010716">
    <property type="component" value="Unassembled WGS sequence"/>
</dbReference>
<dbReference type="EMBL" id="CP082237">
    <property type="protein sequence ID" value="QZT34377.1"/>
    <property type="molecule type" value="Genomic_DNA"/>
</dbReference>
<dbReference type="PANTHER" id="PTHR46797:SF1">
    <property type="entry name" value="METHYLPHOSPHONATE SYNTHASE"/>
    <property type="match status" value="1"/>
</dbReference>
<keyword evidence="1" id="KW-0238">DNA-binding</keyword>
<evidence type="ECO:0000259" key="2">
    <source>
        <dbReference type="PROSITE" id="PS50943"/>
    </source>
</evidence>
<gene>
    <name evidence="3" type="ORF">CathTA2_0259</name>
    <name evidence="4" type="ORF">HUR95_02940</name>
</gene>
<organism evidence="3 5">
    <name type="scientific">Caldalkalibacillus thermarum (strain TA2.A1)</name>
    <dbReference type="NCBI Taxonomy" id="986075"/>
    <lineage>
        <taxon>Bacteria</taxon>
        <taxon>Bacillati</taxon>
        <taxon>Bacillota</taxon>
        <taxon>Bacilli</taxon>
        <taxon>Bacillales</taxon>
        <taxon>Bacillaceae</taxon>
        <taxon>Caldalkalibacillus</taxon>
    </lineage>
</organism>
<evidence type="ECO:0000313" key="3">
    <source>
        <dbReference type="EMBL" id="EGL84186.1"/>
    </source>
</evidence>
<reference evidence="4 6" key="2">
    <citation type="journal article" date="2020" name="Extremophiles">
        <title>Genomic analysis of Caldalkalibacillus thermarum TA2.A1 reveals aerobic alkaliphilic metabolism and evolutionary hallmarks linking alkaliphilic bacteria and plant life.</title>
        <authorList>
            <person name="de Jong S.I."/>
            <person name="van den Broek M.A."/>
            <person name="Merkel A.Y."/>
            <person name="de la Torre Cortes P."/>
            <person name="Kalamorz F."/>
            <person name="Cook G.M."/>
            <person name="van Loosdrecht M.C.M."/>
            <person name="McMillan D.G.G."/>
        </authorList>
    </citation>
    <scope>NUCLEOTIDE SEQUENCE [LARGE SCALE GENOMIC DNA]</scope>
    <source>
        <strain evidence="4 6">TA2.A1</strain>
    </source>
</reference>
<dbReference type="SUPFAM" id="SSF47413">
    <property type="entry name" value="lambda repressor-like DNA-binding domains"/>
    <property type="match status" value="1"/>
</dbReference>
<dbReference type="GO" id="GO:0003677">
    <property type="term" value="F:DNA binding"/>
    <property type="evidence" value="ECO:0007669"/>
    <property type="project" value="UniProtKB-KW"/>
</dbReference>
<dbReference type="GO" id="GO:0003700">
    <property type="term" value="F:DNA-binding transcription factor activity"/>
    <property type="evidence" value="ECO:0007669"/>
    <property type="project" value="TreeGrafter"/>
</dbReference>
<accession>F5L397</accession>
<evidence type="ECO:0000256" key="1">
    <source>
        <dbReference type="ARBA" id="ARBA00023125"/>
    </source>
</evidence>
<dbReference type="Proteomes" id="UP000825179">
    <property type="component" value="Chromosome"/>
</dbReference>
<keyword evidence="6" id="KW-1185">Reference proteome</keyword>
<dbReference type="InterPro" id="IPR050807">
    <property type="entry name" value="TransReg_Diox_bact_type"/>
</dbReference>
<evidence type="ECO:0000313" key="6">
    <source>
        <dbReference type="Proteomes" id="UP000825179"/>
    </source>
</evidence>
<dbReference type="PROSITE" id="PS50943">
    <property type="entry name" value="HTH_CROC1"/>
    <property type="match status" value="1"/>
</dbReference>
<dbReference type="EMBL" id="AFCE01000033">
    <property type="protein sequence ID" value="EGL84186.1"/>
    <property type="molecule type" value="Genomic_DNA"/>
</dbReference>